<evidence type="ECO:0000259" key="2">
    <source>
        <dbReference type="Pfam" id="PF08327"/>
    </source>
</evidence>
<evidence type="ECO:0000256" key="1">
    <source>
        <dbReference type="ARBA" id="ARBA00006817"/>
    </source>
</evidence>
<dbReference type="KEGG" id="plyc:GXP70_20870"/>
<dbReference type="RefSeq" id="WP_162358625.1">
    <property type="nucleotide sequence ID" value="NZ_CP048209.1"/>
</dbReference>
<organism evidence="3 4">
    <name type="scientific">Paenibacillus lycopersici</name>
    <dbReference type="NCBI Taxonomy" id="2704462"/>
    <lineage>
        <taxon>Bacteria</taxon>
        <taxon>Bacillati</taxon>
        <taxon>Bacillota</taxon>
        <taxon>Bacilli</taxon>
        <taxon>Bacillales</taxon>
        <taxon>Paenibacillaceae</taxon>
        <taxon>Paenibacillus</taxon>
    </lineage>
</organism>
<accession>A0A6C0G379</accession>
<evidence type="ECO:0000313" key="3">
    <source>
        <dbReference type="EMBL" id="QHT62191.1"/>
    </source>
</evidence>
<sequence length="157" mass="17641">MTNKPFQYDDAGENELVAVRVIDAPRELVFDAWTNPELLAQWWGPKGFTNTFSEFDPRPGGAWVFVMHGPNGVDYPNTNVFEEIAAPERIVLKHVAAPIFRLTALFEDLGGGKTGIVFRQQFEEAKVFEHVKSYAGNGNEENLEKLNEVVMKLVADN</sequence>
<dbReference type="InterPro" id="IPR023393">
    <property type="entry name" value="START-like_dom_sf"/>
</dbReference>
<gene>
    <name evidence="3" type="ORF">GXP70_20870</name>
</gene>
<keyword evidence="4" id="KW-1185">Reference proteome</keyword>
<dbReference type="SUPFAM" id="SSF55961">
    <property type="entry name" value="Bet v1-like"/>
    <property type="match status" value="1"/>
</dbReference>
<comment type="similarity">
    <text evidence="1">Belongs to the AHA1 family.</text>
</comment>
<dbReference type="AlphaFoldDB" id="A0A6C0G379"/>
<feature type="domain" description="Activator of Hsp90 ATPase homologue 1/2-like C-terminal" evidence="2">
    <location>
        <begin position="23"/>
        <end position="150"/>
    </location>
</feature>
<dbReference type="CDD" id="cd08894">
    <property type="entry name" value="SRPBCC_CalC_Aha1-like_1"/>
    <property type="match status" value="1"/>
</dbReference>
<dbReference type="EMBL" id="CP048209">
    <property type="protein sequence ID" value="QHT62191.1"/>
    <property type="molecule type" value="Genomic_DNA"/>
</dbReference>
<name>A0A6C0G379_9BACL</name>
<dbReference type="Gene3D" id="3.30.530.20">
    <property type="match status" value="1"/>
</dbReference>
<proteinExistence type="inferred from homology"/>
<dbReference type="Pfam" id="PF08327">
    <property type="entry name" value="AHSA1"/>
    <property type="match status" value="1"/>
</dbReference>
<reference evidence="3 4" key="1">
    <citation type="submission" date="2020-01" db="EMBL/GenBank/DDBJ databases">
        <title>Paenibacillus sp. nov., isolated from tomato rhizosphere.</title>
        <authorList>
            <person name="Weon H.-Y."/>
            <person name="Lee S.A."/>
        </authorList>
    </citation>
    <scope>NUCLEOTIDE SEQUENCE [LARGE SCALE GENOMIC DNA]</scope>
    <source>
        <strain evidence="3 4">12200R-189</strain>
    </source>
</reference>
<dbReference type="Proteomes" id="UP000476064">
    <property type="component" value="Chromosome"/>
</dbReference>
<evidence type="ECO:0000313" key="4">
    <source>
        <dbReference type="Proteomes" id="UP000476064"/>
    </source>
</evidence>
<dbReference type="InterPro" id="IPR013538">
    <property type="entry name" value="ASHA1/2-like_C"/>
</dbReference>
<protein>
    <submittedName>
        <fullName evidence="3">Polyketide cyclase</fullName>
    </submittedName>
</protein>